<feature type="non-terminal residue" evidence="1">
    <location>
        <position position="144"/>
    </location>
</feature>
<dbReference type="EMBL" id="CAJOAX010065177">
    <property type="protein sequence ID" value="CAF4355376.1"/>
    <property type="molecule type" value="Genomic_DNA"/>
</dbReference>
<dbReference type="Proteomes" id="UP000663823">
    <property type="component" value="Unassembled WGS sequence"/>
</dbReference>
<gene>
    <name evidence="1" type="ORF">OTI717_LOCUS43685</name>
</gene>
<name>A0A820LE96_9BILA</name>
<proteinExistence type="predicted"/>
<sequence>NLNIPTDPNKPFVVSHKILYNDEVYEDDQDIEDDGENKFRIFISFICLLNIASTSSHIHGNATHKLVWQGYPVLIVETTDLNKSFHPFGLATCSNGKTEDFEIIFNSIQIGMQVINKDLLKPTASISDVADAIKNGFRNVFNNE</sequence>
<comment type="caution">
    <text evidence="1">The sequence shown here is derived from an EMBL/GenBank/DDBJ whole genome shotgun (WGS) entry which is preliminary data.</text>
</comment>
<protein>
    <submittedName>
        <fullName evidence="1">Uncharacterized protein</fullName>
    </submittedName>
</protein>
<evidence type="ECO:0000313" key="1">
    <source>
        <dbReference type="EMBL" id="CAF4355376.1"/>
    </source>
</evidence>
<accession>A0A820LE96</accession>
<evidence type="ECO:0000313" key="2">
    <source>
        <dbReference type="Proteomes" id="UP000663823"/>
    </source>
</evidence>
<feature type="non-terminal residue" evidence="1">
    <location>
        <position position="1"/>
    </location>
</feature>
<reference evidence="1" key="1">
    <citation type="submission" date="2021-02" db="EMBL/GenBank/DDBJ databases">
        <authorList>
            <person name="Nowell W R."/>
        </authorList>
    </citation>
    <scope>NUCLEOTIDE SEQUENCE</scope>
</reference>
<dbReference type="AlphaFoldDB" id="A0A820LE96"/>
<organism evidence="1 2">
    <name type="scientific">Rotaria sordida</name>
    <dbReference type="NCBI Taxonomy" id="392033"/>
    <lineage>
        <taxon>Eukaryota</taxon>
        <taxon>Metazoa</taxon>
        <taxon>Spiralia</taxon>
        <taxon>Gnathifera</taxon>
        <taxon>Rotifera</taxon>
        <taxon>Eurotatoria</taxon>
        <taxon>Bdelloidea</taxon>
        <taxon>Philodinida</taxon>
        <taxon>Philodinidae</taxon>
        <taxon>Rotaria</taxon>
    </lineage>
</organism>